<evidence type="ECO:0000313" key="2">
    <source>
        <dbReference type="EMBL" id="KAJ4934332.1"/>
    </source>
</evidence>
<comment type="caution">
    <text evidence="2">The sequence shown here is derived from an EMBL/GenBank/DDBJ whole genome shotgun (WGS) entry which is preliminary data.</text>
</comment>
<dbReference type="AlphaFoldDB" id="A0AAD6B087"/>
<name>A0AAD6B087_9TELE</name>
<dbReference type="EMBL" id="JAPTMU010000012">
    <property type="protein sequence ID" value="KAJ4934332.1"/>
    <property type="molecule type" value="Genomic_DNA"/>
</dbReference>
<sequence>MSSKQPGSISTYLPLPITSDTAGNYTCTIQLEKGQTVSATQAVNLPNEDTKDVSVSVPTPSLPPSLSALLLLVPLVAAAVGVLLWRQKHISDRGIEQSLSVISRETENIYENPEDIRQAPPQGSVYMDLKPRGEDDVYKELEW</sequence>
<evidence type="ECO:0000256" key="1">
    <source>
        <dbReference type="SAM" id="Phobius"/>
    </source>
</evidence>
<keyword evidence="1" id="KW-1133">Transmembrane helix</keyword>
<feature type="transmembrane region" description="Helical" evidence="1">
    <location>
        <begin position="66"/>
        <end position="85"/>
    </location>
</feature>
<accession>A0AAD6B087</accession>
<protein>
    <recommendedName>
        <fullName evidence="4">Ig-like domain-containing protein</fullName>
    </recommendedName>
</protein>
<keyword evidence="3" id="KW-1185">Reference proteome</keyword>
<dbReference type="Proteomes" id="UP001219934">
    <property type="component" value="Unassembled WGS sequence"/>
</dbReference>
<organism evidence="2 3">
    <name type="scientific">Pogonophryne albipinna</name>
    <dbReference type="NCBI Taxonomy" id="1090488"/>
    <lineage>
        <taxon>Eukaryota</taxon>
        <taxon>Metazoa</taxon>
        <taxon>Chordata</taxon>
        <taxon>Craniata</taxon>
        <taxon>Vertebrata</taxon>
        <taxon>Euteleostomi</taxon>
        <taxon>Actinopterygii</taxon>
        <taxon>Neopterygii</taxon>
        <taxon>Teleostei</taxon>
        <taxon>Neoteleostei</taxon>
        <taxon>Acanthomorphata</taxon>
        <taxon>Eupercaria</taxon>
        <taxon>Perciformes</taxon>
        <taxon>Notothenioidei</taxon>
        <taxon>Pogonophryne</taxon>
    </lineage>
</organism>
<gene>
    <name evidence="2" type="ORF">JOQ06_007130</name>
</gene>
<proteinExistence type="predicted"/>
<reference evidence="2" key="1">
    <citation type="submission" date="2022-11" db="EMBL/GenBank/DDBJ databases">
        <title>Chromosome-level genome of Pogonophryne albipinna.</title>
        <authorList>
            <person name="Jo E."/>
        </authorList>
    </citation>
    <scope>NUCLEOTIDE SEQUENCE</scope>
    <source>
        <strain evidence="2">SGF0006</strain>
        <tissue evidence="2">Muscle</tissue>
    </source>
</reference>
<keyword evidence="1" id="KW-0812">Transmembrane</keyword>
<keyword evidence="1" id="KW-0472">Membrane</keyword>
<evidence type="ECO:0000313" key="3">
    <source>
        <dbReference type="Proteomes" id="UP001219934"/>
    </source>
</evidence>
<evidence type="ECO:0008006" key="4">
    <source>
        <dbReference type="Google" id="ProtNLM"/>
    </source>
</evidence>